<dbReference type="HOGENOM" id="CLU_041712_0_0_1"/>
<feature type="signal peptide" evidence="1">
    <location>
        <begin position="1"/>
        <end position="22"/>
    </location>
</feature>
<evidence type="ECO:0000313" key="4">
    <source>
        <dbReference type="Proteomes" id="UP000000673"/>
    </source>
</evidence>
<evidence type="ECO:0008006" key="5">
    <source>
        <dbReference type="Google" id="ProtNLM"/>
    </source>
</evidence>
<proteinExistence type="predicted"/>
<accession>W5JQJ6</accession>
<dbReference type="eggNOG" id="ENOG502TB44">
    <property type="taxonomic scope" value="Eukaryota"/>
</dbReference>
<gene>
    <name evidence="2" type="ORF">AND_003057</name>
</gene>
<reference evidence="2" key="3">
    <citation type="journal article" date="2013" name="Nucleic Acids Res.">
        <title>The genome of Anopheles darlingi, the main neotropical malaria vector.</title>
        <authorList>
            <person name="Marinotti O."/>
            <person name="Cerqueira G.C."/>
            <person name="de Almeida L.G."/>
            <person name="Ferro M.I."/>
            <person name="Loreto E.L."/>
            <person name="Zaha A."/>
            <person name="Teixeira S.M."/>
            <person name="Wespiser A.R."/>
            <person name="Almeida E Silva A."/>
            <person name="Schlindwein A.D."/>
            <person name="Pacheco A.C."/>
            <person name="Silva A.L."/>
            <person name="Graveley B.R."/>
            <person name="Walenz B.P."/>
            <person name="Lima Bde A."/>
            <person name="Ribeiro C.A."/>
            <person name="Nunes-Silva C.G."/>
            <person name="de Carvalho C.R."/>
            <person name="Soares C.M."/>
            <person name="de Menezes C.B."/>
            <person name="Matiolli C."/>
            <person name="Caffrey D."/>
            <person name="Araujo D.A."/>
            <person name="de Oliveira D.M."/>
            <person name="Golenbock D."/>
            <person name="Grisard E.C."/>
            <person name="Fantinatti-Garboggini F."/>
            <person name="de Carvalho F.M."/>
            <person name="Barcellos F.G."/>
            <person name="Prosdocimi F."/>
            <person name="May G."/>
            <person name="Azevedo Junior G.M."/>
            <person name="Guimaraes G.M."/>
            <person name="Goldman G.H."/>
            <person name="Padilha I.Q."/>
            <person name="Batista Jda S."/>
            <person name="Ferro J.A."/>
            <person name="Ribeiro J.M."/>
            <person name="Fietto J.L."/>
            <person name="Dabbas K.M."/>
            <person name="Cerdeira L."/>
            <person name="Agnez-Lima L.F."/>
            <person name="Brocchi M."/>
            <person name="de Carvalho M.O."/>
            <person name="Teixeira Mde M."/>
            <person name="Diniz Maia Mde M."/>
            <person name="Goldman M.H."/>
            <person name="Cruz Schneider M.P."/>
            <person name="Felipe M.S."/>
            <person name="Hungria M."/>
            <person name="Nicolas M.F."/>
            <person name="Pereira M."/>
            <person name="Montes M.A."/>
            <person name="Cantao M.E."/>
            <person name="Vincentz M."/>
            <person name="Rafael M.S."/>
            <person name="Silverman N."/>
            <person name="Stoco P.H."/>
            <person name="Souza R.C."/>
            <person name="Vicentini R."/>
            <person name="Gazzinelli R.T."/>
            <person name="Neves Rde O."/>
            <person name="Silva R."/>
            <person name="Astolfi-Filho S."/>
            <person name="Maciel T.E."/>
            <person name="Urmenyi T.P."/>
            <person name="Tadei W.P."/>
            <person name="Camargo E.P."/>
            <person name="de Vasconcelos A.T."/>
        </authorList>
    </citation>
    <scope>NUCLEOTIDE SEQUENCE</scope>
</reference>
<sequence>MMHRCTLLALCLIALLLKNSIAEPRPDFGLDASVTGKNAVSNTSSAVGSVATAVNGTTASFTPISDHQLVRDVLTIVTQVANKFNTLGSTVATTITSLANDKSGNITAAYGPAFGAIYALTNYTQNTLPGVVAELQPLIEKGLSDKLTDSFQHIGKALAQVNATLTTLSAKAQTAIQLAGGATVPANIVAENLKTTLILSLSTGLQQLKGSIPVLQYTVDSTIENLRVADSFLPVLKNDVNGIIGSSSELLDPLDVPLGAINQTISGTVVTKIGADVANVSAEVVLMTNLTTVASGANLTSAIQRYNSSLNAFNSKNASVPALLEGVRTAVAAAFGVLDPLIDTKNGSLVTRLISTLVANDRYSRYCFHKYKGFFAYLLGVYADEASSCIVDEVPRLQYYQRTLELMLDTLLYDYQDVLLELGICNGIASATNREACVALLNTYYGPLAEAFGGKLDLLYRSLDHELHASGYRMTVCIRVKLFNIDFLTDFDNFEAAIKLCAVDGPLAFNDYYLPDGSAGVLPTR</sequence>
<evidence type="ECO:0000313" key="2">
    <source>
        <dbReference type="EMBL" id="ETN65180.1"/>
    </source>
</evidence>
<evidence type="ECO:0000256" key="1">
    <source>
        <dbReference type="SAM" id="SignalP"/>
    </source>
</evidence>
<name>W5JQJ6_ANODA</name>
<dbReference type="VEuPathDB" id="VectorBase:ADAC003057"/>
<reference evidence="2" key="2">
    <citation type="submission" date="2010-05" db="EMBL/GenBank/DDBJ databases">
        <authorList>
            <person name="Almeida L.G."/>
            <person name="Nicolas M.F."/>
            <person name="Souza R.C."/>
            <person name="Vasconcelos A.T.R."/>
        </authorList>
    </citation>
    <scope>NUCLEOTIDE SEQUENCE</scope>
</reference>
<dbReference type="OMA" id="QYCFYKY"/>
<feature type="chain" id="PRO_5010155811" description="Secreted protein" evidence="1">
    <location>
        <begin position="23"/>
        <end position="525"/>
    </location>
</feature>
<organism evidence="2">
    <name type="scientific">Anopheles darlingi</name>
    <name type="common">Mosquito</name>
    <dbReference type="NCBI Taxonomy" id="43151"/>
    <lineage>
        <taxon>Eukaryota</taxon>
        <taxon>Metazoa</taxon>
        <taxon>Ecdysozoa</taxon>
        <taxon>Arthropoda</taxon>
        <taxon>Hexapoda</taxon>
        <taxon>Insecta</taxon>
        <taxon>Pterygota</taxon>
        <taxon>Neoptera</taxon>
        <taxon>Endopterygota</taxon>
        <taxon>Diptera</taxon>
        <taxon>Nematocera</taxon>
        <taxon>Culicoidea</taxon>
        <taxon>Culicidae</taxon>
        <taxon>Anophelinae</taxon>
        <taxon>Anopheles</taxon>
    </lineage>
</organism>
<keyword evidence="4" id="KW-1185">Reference proteome</keyword>
<dbReference type="EnsemblMetazoa" id="ADAC003057-RA">
    <property type="protein sequence ID" value="ADAC003057-PA"/>
    <property type="gene ID" value="ADAC003057"/>
</dbReference>
<evidence type="ECO:0000313" key="3">
    <source>
        <dbReference type="EnsemblMetazoa" id="ADAC003057-PA"/>
    </source>
</evidence>
<dbReference type="Proteomes" id="UP000000673">
    <property type="component" value="Unassembled WGS sequence"/>
</dbReference>
<keyword evidence="1" id="KW-0732">Signal</keyword>
<dbReference type="EMBL" id="ADMH02000747">
    <property type="protein sequence ID" value="ETN65180.1"/>
    <property type="molecule type" value="Genomic_DNA"/>
</dbReference>
<reference evidence="3" key="4">
    <citation type="submission" date="2015-06" db="UniProtKB">
        <authorList>
            <consortium name="EnsemblMetazoa"/>
        </authorList>
    </citation>
    <scope>IDENTIFICATION</scope>
</reference>
<dbReference type="AlphaFoldDB" id="W5JQJ6"/>
<protein>
    <recommendedName>
        <fullName evidence="5">Secreted protein</fullName>
    </recommendedName>
</protein>
<dbReference type="VEuPathDB" id="VectorBase:ADAR2_004006"/>
<reference evidence="2 4" key="1">
    <citation type="journal article" date="2010" name="BMC Genomics">
        <title>Combination of measures distinguishes pre-miRNAs from other stem-loops in the genome of the newly sequenced Anopheles darlingi.</title>
        <authorList>
            <person name="Mendes N.D."/>
            <person name="Freitas A.T."/>
            <person name="Vasconcelos A.T."/>
            <person name="Sagot M.F."/>
        </authorList>
    </citation>
    <scope>NUCLEOTIDE SEQUENCE</scope>
</reference>